<feature type="region of interest" description="Disordered" evidence="1">
    <location>
        <begin position="62"/>
        <end position="85"/>
    </location>
</feature>
<evidence type="ECO:0000313" key="3">
    <source>
        <dbReference type="Proteomes" id="UP000218811"/>
    </source>
</evidence>
<gene>
    <name evidence="2" type="ORF">WOLCODRAFT_155190</name>
</gene>
<dbReference type="AlphaFoldDB" id="A0A2H3IXS5"/>
<protein>
    <submittedName>
        <fullName evidence="2">Uncharacterized protein</fullName>
    </submittedName>
</protein>
<proteinExistence type="predicted"/>
<evidence type="ECO:0000256" key="1">
    <source>
        <dbReference type="SAM" id="MobiDB-lite"/>
    </source>
</evidence>
<evidence type="ECO:0000313" key="2">
    <source>
        <dbReference type="EMBL" id="PCH34531.1"/>
    </source>
</evidence>
<name>A0A2H3IXS5_WOLCO</name>
<accession>A0A2H3IXS5</accession>
<organism evidence="2 3">
    <name type="scientific">Wolfiporia cocos (strain MD-104)</name>
    <name type="common">Brown rot fungus</name>
    <dbReference type="NCBI Taxonomy" id="742152"/>
    <lineage>
        <taxon>Eukaryota</taxon>
        <taxon>Fungi</taxon>
        <taxon>Dikarya</taxon>
        <taxon>Basidiomycota</taxon>
        <taxon>Agaricomycotina</taxon>
        <taxon>Agaricomycetes</taxon>
        <taxon>Polyporales</taxon>
        <taxon>Phaeolaceae</taxon>
        <taxon>Wolfiporia</taxon>
    </lineage>
</organism>
<dbReference type="EMBL" id="KB467832">
    <property type="protein sequence ID" value="PCH34531.1"/>
    <property type="molecule type" value="Genomic_DNA"/>
</dbReference>
<dbReference type="Proteomes" id="UP000218811">
    <property type="component" value="Unassembled WGS sequence"/>
</dbReference>
<keyword evidence="3" id="KW-1185">Reference proteome</keyword>
<reference evidence="2 3" key="1">
    <citation type="journal article" date="2012" name="Science">
        <title>The Paleozoic origin of enzymatic lignin decomposition reconstructed from 31 fungal genomes.</title>
        <authorList>
            <person name="Floudas D."/>
            <person name="Binder M."/>
            <person name="Riley R."/>
            <person name="Barry K."/>
            <person name="Blanchette R.A."/>
            <person name="Henrissat B."/>
            <person name="Martinez A.T."/>
            <person name="Otillar R."/>
            <person name="Spatafora J.W."/>
            <person name="Yadav J.S."/>
            <person name="Aerts A."/>
            <person name="Benoit I."/>
            <person name="Boyd A."/>
            <person name="Carlson A."/>
            <person name="Copeland A."/>
            <person name="Coutinho P.M."/>
            <person name="de Vries R.P."/>
            <person name="Ferreira P."/>
            <person name="Findley K."/>
            <person name="Foster B."/>
            <person name="Gaskell J."/>
            <person name="Glotzer D."/>
            <person name="Gorecki P."/>
            <person name="Heitman J."/>
            <person name="Hesse C."/>
            <person name="Hori C."/>
            <person name="Igarashi K."/>
            <person name="Jurgens J.A."/>
            <person name="Kallen N."/>
            <person name="Kersten P."/>
            <person name="Kohler A."/>
            <person name="Kuees U."/>
            <person name="Kumar T.K.A."/>
            <person name="Kuo A."/>
            <person name="LaButti K."/>
            <person name="Larrondo L.F."/>
            <person name="Lindquist E."/>
            <person name="Ling A."/>
            <person name="Lombard V."/>
            <person name="Lucas S."/>
            <person name="Lundell T."/>
            <person name="Martin R."/>
            <person name="McLaughlin D.J."/>
            <person name="Morgenstern I."/>
            <person name="Morin E."/>
            <person name="Murat C."/>
            <person name="Nagy L.G."/>
            <person name="Nolan M."/>
            <person name="Ohm R.A."/>
            <person name="Patyshakuliyeva A."/>
            <person name="Rokas A."/>
            <person name="Ruiz-Duenas F.J."/>
            <person name="Sabat G."/>
            <person name="Salamov A."/>
            <person name="Samejima M."/>
            <person name="Schmutz J."/>
            <person name="Slot J.C."/>
            <person name="St John F."/>
            <person name="Stenlid J."/>
            <person name="Sun H."/>
            <person name="Sun S."/>
            <person name="Syed K."/>
            <person name="Tsang A."/>
            <person name="Wiebenga A."/>
            <person name="Young D."/>
            <person name="Pisabarro A."/>
            <person name="Eastwood D.C."/>
            <person name="Martin F."/>
            <person name="Cullen D."/>
            <person name="Grigoriev I.V."/>
            <person name="Hibbett D.S."/>
        </authorList>
    </citation>
    <scope>NUCLEOTIDE SEQUENCE [LARGE SCALE GENOMIC DNA]</scope>
    <source>
        <strain evidence="2 3">MD-104</strain>
    </source>
</reference>
<sequence length="224" mass="25087">MPRNGQLHPSRARSFAPAGGATDVLAHSHRCPSVRTTPQLHIHLASSAAQLTIQQLLRAIPSSPPTRRADAPPHAPPLVPSRTTPVQRFSPIAHHRRCFRAVHARMRKQQTARPDALAYNHYSDGLHLYFFIAHYTHRSRPPLRPLLDVYPQVSDKRSPPVLSVFSARLPPPGFLSCSVSRRLQWHRTCTPPSYLRARDPHPLDTLELVSGSSALERTPLSLNR</sequence>